<evidence type="ECO:0000256" key="2">
    <source>
        <dbReference type="SAM" id="MobiDB-lite"/>
    </source>
</evidence>
<feature type="region of interest" description="Disordered" evidence="2">
    <location>
        <begin position="454"/>
        <end position="515"/>
    </location>
</feature>
<dbReference type="InterPro" id="IPR002909">
    <property type="entry name" value="IPT_dom"/>
</dbReference>
<sequence>MEEPKREFHFITQKRTILTLPQRDFSSQFVNARNGYRTVEHQRTEKISGIIKQIITTKQIPQKSEWSFSVQTCGNCGGTVIGGITCCACGIYICSNCRRTYTIDNGNYDITLCMLCSECFERMEQTNWFEQKIKEGEDKEVVLIHLKVTKTLLLFDETFRTMKAFEGVEGLNDENFLKECKERLREFQIVLKKVNELKELMKNFISKSEAEKRIIQNLFYIWSMFNKEKVLKAITFAQLFSKEIEIDEKKLEEIKDRNKQFEIIELENTVISSNGGVLKIIAENIDPAMKVIINGIDSIPTFYKNFIYLQIPKQTTSKPDINIQFITKYGNVQLFNTIFYDNIKHSSLSLNNINSSSSSKLSSVNINNNLNVQTQLKSLDNKDSFNWVKTNFFKKFKQNDDTQNELSLPSIKSKVNLSNNLNNNMIESLEDENKKEIKDNEFKQQDEKKKLFVFEDCSSESNDENNVNDKKEESTEDDESSEEDDGDEEILFVKKPDQQVEEQKKENNFPKIQDDQSSIQEFNINTNTNGWKSINDLDDFEILDIDSMDIKMEILSLSPSAFSTKGGQLTIKGKNFGNQPIVFVRNKKVDDKKVLSKSPTKIIIILPPLTVGIVTIRVENEFGQSDSCVDAVRVFDNLPTPQ</sequence>
<keyword evidence="1" id="KW-0175">Coiled coil</keyword>
<dbReference type="InterPro" id="IPR011011">
    <property type="entry name" value="Znf_FYVE_PHD"/>
</dbReference>
<reference evidence="4 5" key="1">
    <citation type="journal article" date="2019" name="PLoS Negl. Trop. Dis.">
        <title>Whole genome sequencing of Entamoeba nuttalli reveals mammalian host-related molecular signatures and a novel octapeptide-repeat surface protein.</title>
        <authorList>
            <person name="Tanaka M."/>
            <person name="Makiuchi T."/>
            <person name="Komiyama T."/>
            <person name="Shiina T."/>
            <person name="Osaki K."/>
            <person name="Tachibana H."/>
        </authorList>
    </citation>
    <scope>NUCLEOTIDE SEQUENCE [LARGE SCALE GENOMIC DNA]</scope>
    <source>
        <strain evidence="4 5">P19-061405</strain>
    </source>
</reference>
<evidence type="ECO:0000313" key="4">
    <source>
        <dbReference type="EMBL" id="GAB1228052.1"/>
    </source>
</evidence>
<dbReference type="SUPFAM" id="SSF81296">
    <property type="entry name" value="E set domains"/>
    <property type="match status" value="1"/>
</dbReference>
<dbReference type="InterPro" id="IPR013783">
    <property type="entry name" value="Ig-like_fold"/>
</dbReference>
<feature type="coiled-coil region" evidence="1">
    <location>
        <begin position="237"/>
        <end position="264"/>
    </location>
</feature>
<dbReference type="Proteomes" id="UP001628156">
    <property type="component" value="Unassembled WGS sequence"/>
</dbReference>
<evidence type="ECO:0000313" key="5">
    <source>
        <dbReference type="Proteomes" id="UP001628156"/>
    </source>
</evidence>
<comment type="caution">
    <text evidence="4">The sequence shown here is derived from an EMBL/GenBank/DDBJ whole genome shotgun (WGS) entry which is preliminary data.</text>
</comment>
<dbReference type="CDD" id="cd00102">
    <property type="entry name" value="IPT"/>
    <property type="match status" value="1"/>
</dbReference>
<organism evidence="4 5">
    <name type="scientific">Entamoeba nuttalli</name>
    <dbReference type="NCBI Taxonomy" id="412467"/>
    <lineage>
        <taxon>Eukaryota</taxon>
        <taxon>Amoebozoa</taxon>
        <taxon>Evosea</taxon>
        <taxon>Archamoebae</taxon>
        <taxon>Mastigamoebida</taxon>
        <taxon>Entamoebidae</taxon>
        <taxon>Entamoeba</taxon>
    </lineage>
</organism>
<dbReference type="Gene3D" id="2.60.40.10">
    <property type="entry name" value="Immunoglobulins"/>
    <property type="match status" value="1"/>
</dbReference>
<dbReference type="InterPro" id="IPR014756">
    <property type="entry name" value="Ig_E-set"/>
</dbReference>
<evidence type="ECO:0000259" key="3">
    <source>
        <dbReference type="Pfam" id="PF01833"/>
    </source>
</evidence>
<keyword evidence="5" id="KW-1185">Reference proteome</keyword>
<feature type="compositionally biased region" description="Basic and acidic residues" evidence="2">
    <location>
        <begin position="491"/>
        <end position="514"/>
    </location>
</feature>
<feature type="domain" description="IPT/TIG" evidence="3">
    <location>
        <begin position="554"/>
        <end position="622"/>
    </location>
</feature>
<evidence type="ECO:0000256" key="1">
    <source>
        <dbReference type="SAM" id="Coils"/>
    </source>
</evidence>
<name>A0ABQ0DZ72_9EUKA</name>
<dbReference type="EMBL" id="BAAFRS010000370">
    <property type="protein sequence ID" value="GAB1228052.1"/>
    <property type="molecule type" value="Genomic_DNA"/>
</dbReference>
<feature type="compositionally biased region" description="Acidic residues" evidence="2">
    <location>
        <begin position="474"/>
        <end position="490"/>
    </location>
</feature>
<protein>
    <recommendedName>
        <fullName evidence="3">IPT/TIG domain-containing protein</fullName>
    </recommendedName>
</protein>
<dbReference type="Gene3D" id="3.30.40.10">
    <property type="entry name" value="Zinc/RING finger domain, C3HC4 (zinc finger)"/>
    <property type="match status" value="1"/>
</dbReference>
<gene>
    <name evidence="4" type="ORF">ENUP19_0370G0022</name>
</gene>
<dbReference type="InterPro" id="IPR013083">
    <property type="entry name" value="Znf_RING/FYVE/PHD"/>
</dbReference>
<proteinExistence type="predicted"/>
<accession>A0ABQ0DZ72</accession>
<dbReference type="SUPFAM" id="SSF57903">
    <property type="entry name" value="FYVE/PHD zinc finger"/>
    <property type="match status" value="1"/>
</dbReference>
<dbReference type="Pfam" id="PF01833">
    <property type="entry name" value="TIG"/>
    <property type="match status" value="1"/>
</dbReference>